<sequence length="77" mass="9158">MIKIQDTYSFEILCEDVRIMPVEMDWISVEVFGVSEEGLQRMINEFYCEDILKIIGEKDIVNYLEENGYSVIKREKE</sequence>
<dbReference type="Proteomes" id="UP000092665">
    <property type="component" value="Unassembled WGS sequence"/>
</dbReference>
<evidence type="ECO:0000313" key="2">
    <source>
        <dbReference type="Proteomes" id="UP000092665"/>
    </source>
</evidence>
<evidence type="ECO:0000313" key="1">
    <source>
        <dbReference type="EMBL" id="OCA53908.1"/>
    </source>
</evidence>
<keyword evidence="2" id="KW-1185">Reference proteome</keyword>
<reference evidence="2" key="1">
    <citation type="submission" date="2015-11" db="EMBL/GenBank/DDBJ databases">
        <authorList>
            <person name="Tobias N.J."/>
            <person name="Mishra B."/>
            <person name="Gupta D.K."/>
            <person name="Thines M."/>
            <person name="Stinear T.P."/>
            <person name="Bode H.B."/>
        </authorList>
    </citation>
    <scope>NUCLEOTIDE SEQUENCE [LARGE SCALE GENOMIC DNA]</scope>
    <source>
        <strain evidence="2">PB45.5</strain>
    </source>
</reference>
<accession>A0A1B8YFJ1</accession>
<proteinExistence type="predicted"/>
<comment type="caution">
    <text evidence="1">The sequence shown here is derived from an EMBL/GenBank/DDBJ whole genome shotgun (WGS) entry which is preliminary data.</text>
</comment>
<protein>
    <submittedName>
        <fullName evidence="1">Uncharacterized protein</fullName>
    </submittedName>
</protein>
<organism evidence="1 2">
    <name type="scientific">Photorhabdus namnaonensis</name>
    <dbReference type="NCBI Taxonomy" id="1851568"/>
    <lineage>
        <taxon>Bacteria</taxon>
        <taxon>Pseudomonadati</taxon>
        <taxon>Pseudomonadota</taxon>
        <taxon>Gammaproteobacteria</taxon>
        <taxon>Enterobacterales</taxon>
        <taxon>Morganellaceae</taxon>
        <taxon>Photorhabdus</taxon>
    </lineage>
</organism>
<dbReference type="RefSeq" id="WP_065391033.1">
    <property type="nucleotide sequence ID" value="NZ_CAWMQN010000077.1"/>
</dbReference>
<gene>
    <name evidence="1" type="ORF">Phpb_03012</name>
</gene>
<name>A0A1B8YFJ1_9GAMM</name>
<dbReference type="EMBL" id="LOIC01000077">
    <property type="protein sequence ID" value="OCA53908.1"/>
    <property type="molecule type" value="Genomic_DNA"/>
</dbReference>
<dbReference type="AlphaFoldDB" id="A0A1B8YFJ1"/>